<feature type="compositionally biased region" description="Polar residues" evidence="1">
    <location>
        <begin position="199"/>
        <end position="219"/>
    </location>
</feature>
<evidence type="ECO:0000313" key="4">
    <source>
        <dbReference type="Proteomes" id="UP000789706"/>
    </source>
</evidence>
<name>A0A9N8Z0A1_9GLOM</name>
<keyword evidence="2" id="KW-0472">Membrane</keyword>
<dbReference type="OrthoDB" id="2399993at2759"/>
<proteinExistence type="predicted"/>
<evidence type="ECO:0000256" key="2">
    <source>
        <dbReference type="SAM" id="Phobius"/>
    </source>
</evidence>
<organism evidence="3 4">
    <name type="scientific">Diversispora eburnea</name>
    <dbReference type="NCBI Taxonomy" id="1213867"/>
    <lineage>
        <taxon>Eukaryota</taxon>
        <taxon>Fungi</taxon>
        <taxon>Fungi incertae sedis</taxon>
        <taxon>Mucoromycota</taxon>
        <taxon>Glomeromycotina</taxon>
        <taxon>Glomeromycetes</taxon>
        <taxon>Diversisporales</taxon>
        <taxon>Diversisporaceae</taxon>
        <taxon>Diversispora</taxon>
    </lineage>
</organism>
<evidence type="ECO:0000256" key="1">
    <source>
        <dbReference type="SAM" id="MobiDB-lite"/>
    </source>
</evidence>
<keyword evidence="4" id="KW-1185">Reference proteome</keyword>
<evidence type="ECO:0000313" key="3">
    <source>
        <dbReference type="EMBL" id="CAG8464442.1"/>
    </source>
</evidence>
<feature type="transmembrane region" description="Helical" evidence="2">
    <location>
        <begin position="12"/>
        <end position="30"/>
    </location>
</feature>
<feature type="transmembrane region" description="Helical" evidence="2">
    <location>
        <begin position="80"/>
        <end position="98"/>
    </location>
</feature>
<feature type="region of interest" description="Disordered" evidence="1">
    <location>
        <begin position="199"/>
        <end position="236"/>
    </location>
</feature>
<keyword evidence="2" id="KW-0812">Transmembrane</keyword>
<reference evidence="3" key="1">
    <citation type="submission" date="2021-06" db="EMBL/GenBank/DDBJ databases">
        <authorList>
            <person name="Kallberg Y."/>
            <person name="Tangrot J."/>
            <person name="Rosling A."/>
        </authorList>
    </citation>
    <scope>NUCLEOTIDE SEQUENCE</scope>
    <source>
        <strain evidence="3">AZ414A</strain>
    </source>
</reference>
<accession>A0A9N8Z0A1</accession>
<gene>
    <name evidence="3" type="ORF">DEBURN_LOCUS2846</name>
</gene>
<feature type="transmembrane region" description="Helical" evidence="2">
    <location>
        <begin position="118"/>
        <end position="142"/>
    </location>
</feature>
<dbReference type="EMBL" id="CAJVPK010000165">
    <property type="protein sequence ID" value="CAG8464442.1"/>
    <property type="molecule type" value="Genomic_DNA"/>
</dbReference>
<protein>
    <submittedName>
        <fullName evidence="3">3865_t:CDS:1</fullName>
    </submittedName>
</protein>
<sequence>MELKETSYSLRIFQFVVAFLILLLEFIAAIGFKANYYDKPTHGLHFLYWVTLITQNLYMRKDYLPQWKSGNHIYKVISDCITLFTWLSLCLLNISPALHNEKLDCGDKSGSSLTRCRLFLTNLSLGWILIPTFIGSLFISIYRWKNNESITSSIPMNKVNNSHIPKTSRPLSYSVQKGVLDGQPVLIFNDKRNSFYNSSTNTRTPSYPDNTYHSGSSPDLINDSFEHPARDYNSKS</sequence>
<dbReference type="AlphaFoldDB" id="A0A9N8Z0A1"/>
<comment type="caution">
    <text evidence="3">The sequence shown here is derived from an EMBL/GenBank/DDBJ whole genome shotgun (WGS) entry which is preliminary data.</text>
</comment>
<keyword evidence="2" id="KW-1133">Transmembrane helix</keyword>
<feature type="compositionally biased region" description="Basic and acidic residues" evidence="1">
    <location>
        <begin position="224"/>
        <end position="236"/>
    </location>
</feature>
<dbReference type="Proteomes" id="UP000789706">
    <property type="component" value="Unassembled WGS sequence"/>
</dbReference>